<dbReference type="PANTHER" id="PTHR31157">
    <property type="entry name" value="SCP DOMAIN-CONTAINING PROTEIN"/>
    <property type="match status" value="1"/>
</dbReference>
<dbReference type="PANTHER" id="PTHR31157:SF1">
    <property type="entry name" value="SCP DOMAIN-CONTAINING PROTEIN"/>
    <property type="match status" value="1"/>
</dbReference>
<feature type="domain" description="SCP" evidence="2">
    <location>
        <begin position="142"/>
        <end position="271"/>
    </location>
</feature>
<feature type="compositionally biased region" description="Pro residues" evidence="1">
    <location>
        <begin position="85"/>
        <end position="103"/>
    </location>
</feature>
<dbReference type="RefSeq" id="WP_239132595.1">
    <property type="nucleotide sequence ID" value="NZ_BAAATX010000060.1"/>
</dbReference>
<feature type="compositionally biased region" description="Low complexity" evidence="1">
    <location>
        <begin position="66"/>
        <end position="84"/>
    </location>
</feature>
<dbReference type="Proteomes" id="UP000637628">
    <property type="component" value="Unassembled WGS sequence"/>
</dbReference>
<dbReference type="Pfam" id="PF00188">
    <property type="entry name" value="CAP"/>
    <property type="match status" value="1"/>
</dbReference>
<evidence type="ECO:0000256" key="1">
    <source>
        <dbReference type="SAM" id="MobiDB-lite"/>
    </source>
</evidence>
<dbReference type="Gene3D" id="3.40.33.10">
    <property type="entry name" value="CAP"/>
    <property type="match status" value="1"/>
</dbReference>
<reference evidence="3 4" key="1">
    <citation type="submission" date="2021-01" db="EMBL/GenBank/DDBJ databases">
        <title>Whole genome shotgun sequence of Actinoplanes durhamensis NBRC 14914.</title>
        <authorList>
            <person name="Komaki H."/>
            <person name="Tamura T."/>
        </authorList>
    </citation>
    <scope>NUCLEOTIDE SEQUENCE [LARGE SCALE GENOMIC DNA]</scope>
    <source>
        <strain evidence="3 4">NBRC 14914</strain>
    </source>
</reference>
<dbReference type="EMBL" id="BOML01000035">
    <property type="protein sequence ID" value="GIE02957.1"/>
    <property type="molecule type" value="Genomic_DNA"/>
</dbReference>
<evidence type="ECO:0000259" key="2">
    <source>
        <dbReference type="Pfam" id="PF00188"/>
    </source>
</evidence>
<accession>A0ABQ3YZG0</accession>
<feature type="region of interest" description="Disordered" evidence="1">
    <location>
        <begin position="40"/>
        <end position="131"/>
    </location>
</feature>
<dbReference type="SUPFAM" id="SSF55797">
    <property type="entry name" value="PR-1-like"/>
    <property type="match status" value="1"/>
</dbReference>
<protein>
    <recommendedName>
        <fullName evidence="2">SCP domain-containing protein</fullName>
    </recommendedName>
</protein>
<dbReference type="InterPro" id="IPR014044">
    <property type="entry name" value="CAP_dom"/>
</dbReference>
<organism evidence="3 4">
    <name type="scientific">Paractinoplanes durhamensis</name>
    <dbReference type="NCBI Taxonomy" id="113563"/>
    <lineage>
        <taxon>Bacteria</taxon>
        <taxon>Bacillati</taxon>
        <taxon>Actinomycetota</taxon>
        <taxon>Actinomycetes</taxon>
        <taxon>Micromonosporales</taxon>
        <taxon>Micromonosporaceae</taxon>
        <taxon>Paractinoplanes</taxon>
    </lineage>
</organism>
<comment type="caution">
    <text evidence="3">The sequence shown here is derived from an EMBL/GenBank/DDBJ whole genome shotgun (WGS) entry which is preliminary data.</text>
</comment>
<feature type="compositionally biased region" description="Low complexity" evidence="1">
    <location>
        <begin position="104"/>
        <end position="131"/>
    </location>
</feature>
<sequence>MLTRHRKPTRTRYVVMAGVTVALLGATGVGVASARTFNRPHQARPAAASLGPATTEALAGRHRPRPTYSPTATPTTTKPGTTAPTTPPVDPPTTEPGTTPPTTEPAATTPATTTPTTAPTSAPATVAPTTNPATDPVIAAALEHINAARAANGVAALTLSPELSAASVAHNALMAGGCGLSHQCPGEAGLGDRFSAAGVSWNAAGENIGQGNASNTNASIIAAANGLTDLMMAEVAPNDGHRKNLLNTSFKRIGLAVTRDSNGKVWFTQDFVN</sequence>
<dbReference type="CDD" id="cd05379">
    <property type="entry name" value="CAP_bacterial"/>
    <property type="match status" value="1"/>
</dbReference>
<proteinExistence type="predicted"/>
<evidence type="ECO:0000313" key="3">
    <source>
        <dbReference type="EMBL" id="GIE02957.1"/>
    </source>
</evidence>
<gene>
    <name evidence="3" type="ORF">Adu01nite_43070</name>
</gene>
<keyword evidence="4" id="KW-1185">Reference proteome</keyword>
<evidence type="ECO:0000313" key="4">
    <source>
        <dbReference type="Proteomes" id="UP000637628"/>
    </source>
</evidence>
<dbReference type="InterPro" id="IPR035940">
    <property type="entry name" value="CAP_sf"/>
</dbReference>
<name>A0ABQ3YZG0_9ACTN</name>